<keyword evidence="1" id="KW-1133">Transmembrane helix</keyword>
<organism evidence="2 3">
    <name type="scientific">Papaver somniferum</name>
    <name type="common">Opium poppy</name>
    <dbReference type="NCBI Taxonomy" id="3469"/>
    <lineage>
        <taxon>Eukaryota</taxon>
        <taxon>Viridiplantae</taxon>
        <taxon>Streptophyta</taxon>
        <taxon>Embryophyta</taxon>
        <taxon>Tracheophyta</taxon>
        <taxon>Spermatophyta</taxon>
        <taxon>Magnoliopsida</taxon>
        <taxon>Ranunculales</taxon>
        <taxon>Papaveraceae</taxon>
        <taxon>Papaveroideae</taxon>
        <taxon>Papaver</taxon>
    </lineage>
</organism>
<dbReference type="Gramene" id="RZC49414">
    <property type="protein sequence ID" value="RZC49414"/>
    <property type="gene ID" value="C5167_017832"/>
</dbReference>
<proteinExistence type="predicted"/>
<feature type="transmembrane region" description="Helical" evidence="1">
    <location>
        <begin position="12"/>
        <end position="39"/>
    </location>
</feature>
<dbReference type="AlphaFoldDB" id="A0A4Y7IKJ3"/>
<accession>A0A4Y7IKJ3</accession>
<sequence length="102" mass="11408">MGVVILILWPSLSLPAVITILWGAIGSAVINWDMIYLIFDGILTTKKLMAMQNNSNHPRNRRPKRTQMAGYLLKMKALLTEIAKVNLLISAHGQTRFMSNTA</sequence>
<evidence type="ECO:0000313" key="3">
    <source>
        <dbReference type="Proteomes" id="UP000316621"/>
    </source>
</evidence>
<dbReference type="EMBL" id="CM010716">
    <property type="protein sequence ID" value="RZC49414.1"/>
    <property type="molecule type" value="Genomic_DNA"/>
</dbReference>
<keyword evidence="1" id="KW-0472">Membrane</keyword>
<keyword evidence="1" id="KW-0812">Transmembrane</keyword>
<evidence type="ECO:0000256" key="1">
    <source>
        <dbReference type="SAM" id="Phobius"/>
    </source>
</evidence>
<protein>
    <submittedName>
        <fullName evidence="2">Uncharacterized protein</fullName>
    </submittedName>
</protein>
<name>A0A4Y7IKJ3_PAPSO</name>
<dbReference type="Proteomes" id="UP000316621">
    <property type="component" value="Chromosome 2"/>
</dbReference>
<gene>
    <name evidence="2" type="ORF">C5167_017832</name>
</gene>
<reference evidence="2 3" key="1">
    <citation type="journal article" date="2018" name="Science">
        <title>The opium poppy genome and morphinan production.</title>
        <authorList>
            <person name="Guo L."/>
            <person name="Winzer T."/>
            <person name="Yang X."/>
            <person name="Li Y."/>
            <person name="Ning Z."/>
            <person name="He Z."/>
            <person name="Teodor R."/>
            <person name="Lu Y."/>
            <person name="Bowser T.A."/>
            <person name="Graham I.A."/>
            <person name="Ye K."/>
        </authorList>
    </citation>
    <scope>NUCLEOTIDE SEQUENCE [LARGE SCALE GENOMIC DNA]</scope>
    <source>
        <strain evidence="3">cv. HN1</strain>
        <tissue evidence="2">Leaves</tissue>
    </source>
</reference>
<keyword evidence="3" id="KW-1185">Reference proteome</keyword>
<evidence type="ECO:0000313" key="2">
    <source>
        <dbReference type="EMBL" id="RZC49414.1"/>
    </source>
</evidence>